<dbReference type="NCBIfam" id="NF008823">
    <property type="entry name" value="PRK11873.1"/>
    <property type="match status" value="1"/>
</dbReference>
<evidence type="ECO:0000313" key="11">
    <source>
        <dbReference type="Proteomes" id="UP000501452"/>
    </source>
</evidence>
<dbReference type="SUPFAM" id="SSF53335">
    <property type="entry name" value="S-adenosyl-L-methionine-dependent methyltransferases"/>
    <property type="match status" value="1"/>
</dbReference>
<name>A0A6G8QBZ6_9ACTN</name>
<comment type="catalytic activity">
    <reaction evidence="7">
        <text>arsenic triglutathione + 2 [thioredoxin]-dithiol + 2 S-adenosyl-L-methionine + H2O = dimethylarsinous acid + 2 [thioredoxin]-disulfide + 3 glutathione + 2 S-adenosyl-L-homocysteine + 2 H(+)</text>
        <dbReference type="Rhea" id="RHEA:69464"/>
        <dbReference type="Rhea" id="RHEA-COMP:10698"/>
        <dbReference type="Rhea" id="RHEA-COMP:10700"/>
        <dbReference type="ChEBI" id="CHEBI:15377"/>
        <dbReference type="ChEBI" id="CHEBI:15378"/>
        <dbReference type="ChEBI" id="CHEBI:23808"/>
        <dbReference type="ChEBI" id="CHEBI:29950"/>
        <dbReference type="ChEBI" id="CHEBI:50058"/>
        <dbReference type="ChEBI" id="CHEBI:57856"/>
        <dbReference type="ChEBI" id="CHEBI:57925"/>
        <dbReference type="ChEBI" id="CHEBI:59789"/>
        <dbReference type="ChEBI" id="CHEBI:183640"/>
        <dbReference type="EC" id="2.1.1.137"/>
    </reaction>
</comment>
<dbReference type="Pfam" id="PF13847">
    <property type="entry name" value="Methyltransf_31"/>
    <property type="match status" value="1"/>
</dbReference>
<keyword evidence="11" id="KW-1185">Reference proteome</keyword>
<evidence type="ECO:0000313" key="10">
    <source>
        <dbReference type="EMBL" id="QIN83999.1"/>
    </source>
</evidence>
<evidence type="ECO:0000256" key="6">
    <source>
        <dbReference type="ARBA" id="ARBA00047941"/>
    </source>
</evidence>
<proteinExistence type="inferred from homology"/>
<dbReference type="KEGG" id="rub:GBA63_16115"/>
<comment type="catalytic activity">
    <reaction evidence="6">
        <text>arsenic triglutathione + [thioredoxin]-dithiol + S-adenosyl-L-methionine + 2 H2O = methylarsonous acid + [thioredoxin]-disulfide + 3 glutathione + S-adenosyl-L-homocysteine + H(+)</text>
        <dbReference type="Rhea" id="RHEA:69460"/>
        <dbReference type="Rhea" id="RHEA-COMP:10698"/>
        <dbReference type="Rhea" id="RHEA-COMP:10700"/>
        <dbReference type="ChEBI" id="CHEBI:15377"/>
        <dbReference type="ChEBI" id="CHEBI:15378"/>
        <dbReference type="ChEBI" id="CHEBI:17826"/>
        <dbReference type="ChEBI" id="CHEBI:29950"/>
        <dbReference type="ChEBI" id="CHEBI:50058"/>
        <dbReference type="ChEBI" id="CHEBI:57856"/>
        <dbReference type="ChEBI" id="CHEBI:57925"/>
        <dbReference type="ChEBI" id="CHEBI:59789"/>
        <dbReference type="ChEBI" id="CHEBI:183640"/>
        <dbReference type="EC" id="2.1.1.137"/>
    </reaction>
</comment>
<dbReference type="CDD" id="cd02440">
    <property type="entry name" value="AdoMet_MTases"/>
    <property type="match status" value="1"/>
</dbReference>
<evidence type="ECO:0000256" key="3">
    <source>
        <dbReference type="ARBA" id="ARBA00034487"/>
    </source>
</evidence>
<comment type="similarity">
    <text evidence="3">Belongs to the methyltransferase superfamily. Arsenite methyltransferase family.</text>
</comment>
<dbReference type="Gene3D" id="3.40.50.150">
    <property type="entry name" value="Vaccinia Virus protein VP39"/>
    <property type="match status" value="1"/>
</dbReference>
<dbReference type="PANTHER" id="PTHR43675:SF8">
    <property type="entry name" value="ARSENITE METHYLTRANSFERASE"/>
    <property type="match status" value="1"/>
</dbReference>
<dbReference type="InterPro" id="IPR025714">
    <property type="entry name" value="Methyltranfer_dom"/>
</dbReference>
<dbReference type="InterPro" id="IPR026669">
    <property type="entry name" value="Arsenite_MeTrfase-like"/>
</dbReference>
<evidence type="ECO:0000256" key="1">
    <source>
        <dbReference type="ARBA" id="ARBA00022679"/>
    </source>
</evidence>
<evidence type="ECO:0000256" key="4">
    <source>
        <dbReference type="ARBA" id="ARBA00034521"/>
    </source>
</evidence>
<dbReference type="AlphaFoldDB" id="A0A6G8QBZ6"/>
<dbReference type="GO" id="GO:0030791">
    <property type="term" value="F:arsenite methyltransferase activity"/>
    <property type="evidence" value="ECO:0007669"/>
    <property type="project" value="UniProtKB-EC"/>
</dbReference>
<dbReference type="PANTHER" id="PTHR43675">
    <property type="entry name" value="ARSENITE METHYLTRANSFERASE"/>
    <property type="match status" value="1"/>
</dbReference>
<feature type="domain" description="Methyltransferase" evidence="9">
    <location>
        <begin position="82"/>
        <end position="231"/>
    </location>
</feature>
<evidence type="ECO:0000256" key="8">
    <source>
        <dbReference type="ARBA" id="ARBA00048428"/>
    </source>
</evidence>
<keyword evidence="1 10" id="KW-0808">Transferase</keyword>
<evidence type="ECO:0000256" key="2">
    <source>
        <dbReference type="ARBA" id="ARBA00022691"/>
    </source>
</evidence>
<reference evidence="10 11" key="1">
    <citation type="submission" date="2019-10" db="EMBL/GenBank/DDBJ databases">
        <title>Rubrobacter sp nov SCSIO 52090 isolated from a deep-sea sediment in the South China Sea.</title>
        <authorList>
            <person name="Chen R.W."/>
        </authorList>
    </citation>
    <scope>NUCLEOTIDE SEQUENCE [LARGE SCALE GENOMIC DNA]</scope>
    <source>
        <strain evidence="10 11">SCSIO 52909</strain>
    </source>
</reference>
<dbReference type="RefSeq" id="WP_166177788.1">
    <property type="nucleotide sequence ID" value="NZ_CP045119.1"/>
</dbReference>
<gene>
    <name evidence="10" type="primary">arsM</name>
    <name evidence="10" type="ORF">GBA63_16115</name>
</gene>
<protein>
    <recommendedName>
        <fullName evidence="5">Arsenite methyltransferase</fullName>
        <ecNumber evidence="4">2.1.1.137</ecNumber>
    </recommendedName>
</protein>
<evidence type="ECO:0000259" key="9">
    <source>
        <dbReference type="Pfam" id="PF13847"/>
    </source>
</evidence>
<keyword evidence="10" id="KW-0489">Methyltransferase</keyword>
<dbReference type="EC" id="2.1.1.137" evidence="4"/>
<comment type="catalytic activity">
    <reaction evidence="8">
        <text>arsenic triglutathione + 3 [thioredoxin]-dithiol + 3 S-adenosyl-L-methionine = trimethylarsine + 3 [thioredoxin]-disulfide + 3 glutathione + 3 S-adenosyl-L-homocysteine + 3 H(+)</text>
        <dbReference type="Rhea" id="RHEA:69432"/>
        <dbReference type="Rhea" id="RHEA-COMP:10698"/>
        <dbReference type="Rhea" id="RHEA-COMP:10700"/>
        <dbReference type="ChEBI" id="CHEBI:15378"/>
        <dbReference type="ChEBI" id="CHEBI:27130"/>
        <dbReference type="ChEBI" id="CHEBI:29950"/>
        <dbReference type="ChEBI" id="CHEBI:50058"/>
        <dbReference type="ChEBI" id="CHEBI:57856"/>
        <dbReference type="ChEBI" id="CHEBI:57925"/>
        <dbReference type="ChEBI" id="CHEBI:59789"/>
        <dbReference type="ChEBI" id="CHEBI:183640"/>
        <dbReference type="EC" id="2.1.1.137"/>
    </reaction>
</comment>
<keyword evidence="2" id="KW-0949">S-adenosyl-L-methionine</keyword>
<evidence type="ECO:0000256" key="5">
    <source>
        <dbReference type="ARBA" id="ARBA00034545"/>
    </source>
</evidence>
<sequence>MADDLRERVRERYAGLAVAAGGGNEGSCCGSSCGCGSGEDVAVRVSDLSGKSYSEAEREELPVLAAEASLGCGNPVALADLSPGEVVLDLGSGGGIDVLLSARRVAPGGKAYGLDMTDEMLELARANQAEAGVGNAEFLKGEIETVPLPDGYVDVVISNCVVNLSTDKPRVIAEAFRVLKPGGRFAVSDVVFLGDKGHLPEEVLETVGLWTGCVVGALEKGEYEGLLAEAGFEDVSVEVVNVYEPETIEGLDTDEKRAAFREVPAASAFVRARKPAEAG</sequence>
<organism evidence="10 11">
    <name type="scientific">Rubrobacter tropicus</name>
    <dbReference type="NCBI Taxonomy" id="2653851"/>
    <lineage>
        <taxon>Bacteria</taxon>
        <taxon>Bacillati</taxon>
        <taxon>Actinomycetota</taxon>
        <taxon>Rubrobacteria</taxon>
        <taxon>Rubrobacterales</taxon>
        <taxon>Rubrobacteraceae</taxon>
        <taxon>Rubrobacter</taxon>
    </lineage>
</organism>
<dbReference type="Proteomes" id="UP000501452">
    <property type="component" value="Chromosome"/>
</dbReference>
<dbReference type="EMBL" id="CP045119">
    <property type="protein sequence ID" value="QIN83999.1"/>
    <property type="molecule type" value="Genomic_DNA"/>
</dbReference>
<dbReference type="GO" id="GO:0032259">
    <property type="term" value="P:methylation"/>
    <property type="evidence" value="ECO:0007669"/>
    <property type="project" value="UniProtKB-KW"/>
</dbReference>
<dbReference type="InterPro" id="IPR029063">
    <property type="entry name" value="SAM-dependent_MTases_sf"/>
</dbReference>
<evidence type="ECO:0000256" key="7">
    <source>
        <dbReference type="ARBA" id="ARBA00047943"/>
    </source>
</evidence>
<accession>A0A6G8QBZ6</accession>